<feature type="transmembrane region" description="Helical" evidence="1">
    <location>
        <begin position="40"/>
        <end position="64"/>
    </location>
</feature>
<evidence type="ECO:0000313" key="3">
    <source>
        <dbReference type="EMBL" id="EMT52850.1"/>
    </source>
</evidence>
<gene>
    <name evidence="3" type="ORF">I532_08722</name>
</gene>
<evidence type="ECO:0000259" key="2">
    <source>
        <dbReference type="Pfam" id="PF13038"/>
    </source>
</evidence>
<dbReference type="OrthoDB" id="2468016at2"/>
<keyword evidence="1" id="KW-0472">Membrane</keyword>
<reference evidence="3 4" key="1">
    <citation type="submission" date="2013-03" db="EMBL/GenBank/DDBJ databases">
        <title>Assembly of a new bacterial strain Brevibacillus borstelensis AK1.</title>
        <authorList>
            <person name="Rajan I."/>
            <person name="PoliReddy D."/>
            <person name="Sugumar T."/>
            <person name="Rathinam K."/>
            <person name="Alqarawi S."/>
            <person name="Khalil A.B."/>
            <person name="Sivakumar N."/>
        </authorList>
    </citation>
    <scope>NUCLEOTIDE SEQUENCE [LARGE SCALE GENOMIC DNA]</scope>
    <source>
        <strain evidence="3 4">AK1</strain>
    </source>
</reference>
<feature type="domain" description="DUF3899" evidence="2">
    <location>
        <begin position="32"/>
        <end position="121"/>
    </location>
</feature>
<protein>
    <recommendedName>
        <fullName evidence="2">DUF3899 domain-containing protein</fullName>
    </recommendedName>
</protein>
<evidence type="ECO:0000256" key="1">
    <source>
        <dbReference type="SAM" id="Phobius"/>
    </source>
</evidence>
<dbReference type="Pfam" id="PF13038">
    <property type="entry name" value="DUF3899"/>
    <property type="match status" value="1"/>
</dbReference>
<accession>M8EBH5</accession>
<proteinExistence type="predicted"/>
<dbReference type="PATRIC" id="fig|1300222.3.peg.1797"/>
<dbReference type="AlphaFoldDB" id="M8EBH5"/>
<keyword evidence="1" id="KW-0812">Transmembrane</keyword>
<comment type="caution">
    <text evidence="3">The sequence shown here is derived from an EMBL/GenBank/DDBJ whole genome shotgun (WGS) entry which is preliminary data.</text>
</comment>
<dbReference type="InterPro" id="IPR025007">
    <property type="entry name" value="DUF3899"/>
</dbReference>
<keyword evidence="1" id="KW-1133">Transmembrane helix</keyword>
<dbReference type="GeneID" id="89500857"/>
<evidence type="ECO:0000313" key="4">
    <source>
        <dbReference type="Proteomes" id="UP000012081"/>
    </source>
</evidence>
<feature type="transmembrane region" description="Helical" evidence="1">
    <location>
        <begin position="100"/>
        <end position="125"/>
    </location>
</feature>
<keyword evidence="4" id="KW-1185">Reference proteome</keyword>
<dbReference type="Proteomes" id="UP000012081">
    <property type="component" value="Unassembled WGS sequence"/>
</dbReference>
<dbReference type="RefSeq" id="WP_003387677.1">
    <property type="nucleotide sequence ID" value="NZ_APBN01000003.1"/>
</dbReference>
<dbReference type="EMBL" id="APBN01000003">
    <property type="protein sequence ID" value="EMT52850.1"/>
    <property type="molecule type" value="Genomic_DNA"/>
</dbReference>
<name>M8EBH5_9BACL</name>
<organism evidence="3 4">
    <name type="scientific">Brevibacillus borstelensis AK1</name>
    <dbReference type="NCBI Taxonomy" id="1300222"/>
    <lineage>
        <taxon>Bacteria</taxon>
        <taxon>Bacillati</taxon>
        <taxon>Bacillota</taxon>
        <taxon>Bacilli</taxon>
        <taxon>Bacillales</taxon>
        <taxon>Paenibacillaceae</taxon>
        <taxon>Brevibacillus</taxon>
    </lineage>
</organism>
<sequence>MGKRLTYLLPAALLLALAAGFLFSSQTLLGLINQSFLAGLFFLLLGSISLVLRSGFFTVFLQGFKQVKLLFFKRPRIMESDWFQEKDPVLQKKTETLIRICTSLSLWAGAALLMFSVVLTCFYLYQS</sequence>